<protein>
    <submittedName>
        <fullName evidence="1">Uncharacterized protein</fullName>
    </submittedName>
</protein>
<dbReference type="Proteomes" id="UP001438707">
    <property type="component" value="Unassembled WGS sequence"/>
</dbReference>
<organism evidence="1 2">
    <name type="scientific">Apatococcus lobatus</name>
    <dbReference type="NCBI Taxonomy" id="904363"/>
    <lineage>
        <taxon>Eukaryota</taxon>
        <taxon>Viridiplantae</taxon>
        <taxon>Chlorophyta</taxon>
        <taxon>core chlorophytes</taxon>
        <taxon>Trebouxiophyceae</taxon>
        <taxon>Chlorellales</taxon>
        <taxon>Chlorellaceae</taxon>
        <taxon>Apatococcus</taxon>
    </lineage>
</organism>
<accession>A0AAW1S958</accession>
<name>A0AAW1S958_9CHLO</name>
<evidence type="ECO:0000313" key="1">
    <source>
        <dbReference type="EMBL" id="KAK9842783.1"/>
    </source>
</evidence>
<proteinExistence type="predicted"/>
<evidence type="ECO:0000313" key="2">
    <source>
        <dbReference type="Proteomes" id="UP001438707"/>
    </source>
</evidence>
<reference evidence="1 2" key="1">
    <citation type="journal article" date="2024" name="Nat. Commun.">
        <title>Phylogenomics reveals the evolutionary origins of lichenization in chlorophyte algae.</title>
        <authorList>
            <person name="Puginier C."/>
            <person name="Libourel C."/>
            <person name="Otte J."/>
            <person name="Skaloud P."/>
            <person name="Haon M."/>
            <person name="Grisel S."/>
            <person name="Petersen M."/>
            <person name="Berrin J.G."/>
            <person name="Delaux P.M."/>
            <person name="Dal Grande F."/>
            <person name="Keller J."/>
        </authorList>
    </citation>
    <scope>NUCLEOTIDE SEQUENCE [LARGE SCALE GENOMIC DNA]</scope>
    <source>
        <strain evidence="1 2">SAG 2145</strain>
    </source>
</reference>
<comment type="caution">
    <text evidence="1">The sequence shown here is derived from an EMBL/GenBank/DDBJ whole genome shotgun (WGS) entry which is preliminary data.</text>
</comment>
<dbReference type="EMBL" id="JALJOS010000002">
    <property type="protein sequence ID" value="KAK9842783.1"/>
    <property type="molecule type" value="Genomic_DNA"/>
</dbReference>
<dbReference type="AlphaFoldDB" id="A0AAW1S958"/>
<gene>
    <name evidence="1" type="ORF">WJX74_002407</name>
</gene>
<sequence length="296" mass="32643">MIKPSIKQKLFALDRSIPILATLRAHSWCRICPAICLSLRPQAEGVRYPGQHSSCTPAVKEVIGDAAQRGMDSWQRGGAFGPNKGNQKQLFGVVDYSKLSNWLKLRYSARFTDKLAFEAGLDVAPFRGFSAQPGWALHYELTPRGRHIGALRLNTQGVFLRKGFGYHKEDIGGARVNLTGGYRFNGQPHLGVDVDQIEPPAVVAAAAAGLFALGKPLTGSRSLPKVNLDEQYDNVGRIGRVIATGEGVGTLHRRGKKVMVLPKQANLVLRLSQDLRKQTQEAREEADDQFNRLRHK</sequence>
<keyword evidence="2" id="KW-1185">Reference proteome</keyword>